<proteinExistence type="predicted"/>
<evidence type="ECO:0000256" key="4">
    <source>
        <dbReference type="ARBA" id="ARBA00022821"/>
    </source>
</evidence>
<keyword evidence="1" id="KW-0433">Leucine-rich repeat</keyword>
<dbReference type="Pfam" id="PF23247">
    <property type="entry name" value="LRR_RPS2"/>
    <property type="match status" value="1"/>
</dbReference>
<dbReference type="InterPro" id="IPR058922">
    <property type="entry name" value="WHD_DRP"/>
</dbReference>
<feature type="domain" description="R13L1/DRL21-like LRR repeat region" evidence="10">
    <location>
        <begin position="742"/>
        <end position="866"/>
    </location>
</feature>
<accession>A0AAQ3N6C8</accession>
<evidence type="ECO:0000256" key="3">
    <source>
        <dbReference type="ARBA" id="ARBA00022741"/>
    </source>
</evidence>
<dbReference type="Gene3D" id="3.80.10.10">
    <property type="entry name" value="Ribonuclease Inhibitor"/>
    <property type="match status" value="3"/>
</dbReference>
<organism evidence="11 12">
    <name type="scientific">Vigna mungo</name>
    <name type="common">Black gram</name>
    <name type="synonym">Phaseolus mungo</name>
    <dbReference type="NCBI Taxonomy" id="3915"/>
    <lineage>
        <taxon>Eukaryota</taxon>
        <taxon>Viridiplantae</taxon>
        <taxon>Streptophyta</taxon>
        <taxon>Embryophyta</taxon>
        <taxon>Tracheophyta</taxon>
        <taxon>Spermatophyta</taxon>
        <taxon>Magnoliopsida</taxon>
        <taxon>eudicotyledons</taxon>
        <taxon>Gunneridae</taxon>
        <taxon>Pentapetalae</taxon>
        <taxon>rosids</taxon>
        <taxon>fabids</taxon>
        <taxon>Fabales</taxon>
        <taxon>Fabaceae</taxon>
        <taxon>Papilionoideae</taxon>
        <taxon>50 kb inversion clade</taxon>
        <taxon>NPAAA clade</taxon>
        <taxon>indigoferoid/millettioid clade</taxon>
        <taxon>Phaseoleae</taxon>
        <taxon>Vigna</taxon>
    </lineage>
</organism>
<dbReference type="Gene3D" id="1.10.10.10">
    <property type="entry name" value="Winged helix-like DNA-binding domain superfamily/Winged helix DNA-binding domain"/>
    <property type="match status" value="1"/>
</dbReference>
<keyword evidence="12" id="KW-1185">Reference proteome</keyword>
<keyword evidence="4" id="KW-0611">Plant defense</keyword>
<dbReference type="SUPFAM" id="SSF52058">
    <property type="entry name" value="L domain-like"/>
    <property type="match status" value="2"/>
</dbReference>
<dbReference type="PANTHER" id="PTHR36766:SF40">
    <property type="entry name" value="DISEASE RESISTANCE PROTEIN RGA3"/>
    <property type="match status" value="1"/>
</dbReference>
<evidence type="ECO:0000259" key="6">
    <source>
        <dbReference type="Pfam" id="PF00931"/>
    </source>
</evidence>
<evidence type="ECO:0000313" key="11">
    <source>
        <dbReference type="EMBL" id="WVZ04245.1"/>
    </source>
</evidence>
<keyword evidence="3" id="KW-0547">Nucleotide-binding</keyword>
<dbReference type="InterPro" id="IPR042197">
    <property type="entry name" value="Apaf_helical"/>
</dbReference>
<keyword evidence="2" id="KW-0677">Repeat</keyword>
<dbReference type="Pfam" id="PF18052">
    <property type="entry name" value="Rx_N"/>
    <property type="match status" value="1"/>
</dbReference>
<evidence type="ECO:0000259" key="7">
    <source>
        <dbReference type="Pfam" id="PF18052"/>
    </source>
</evidence>
<feature type="domain" description="Disease resistance protein winged helix" evidence="9">
    <location>
        <begin position="429"/>
        <end position="497"/>
    </location>
</feature>
<dbReference type="AlphaFoldDB" id="A0AAQ3N6C8"/>
<dbReference type="Pfam" id="PF23559">
    <property type="entry name" value="WHD_DRP"/>
    <property type="match status" value="1"/>
</dbReference>
<sequence>MVTGVLVSTFLERTIDNLASRLVDIFRQRKYKKQLSNLKMKLLAIDVVAFEAEQKQFTDPRVRDWLLRAKDVVIDAEDLLDEIDYELSKTQVEAESQSASKKVWNSLNSSFVNFFENEIESMMEQVIEDLEELATQSDFLGLKKGGGVGVGSGSGSKLTHTSLPNESVIYGRDDDKEFVLNWLTSDTHKNLSILSIVGMGGMGKTSLAQHVFNDPRLEEANFDTKVWVSVPQEFDVLKVSRAILDTITGSTDHSIQQEVIQKKLKEKLMGKKFLLVLDDVWNERPSKWEDVQKPLVFGGQGSRILVTTRSEKVAVTMRSEKHLLQVLKEDYCWDLFVKHAFQNVNPQPDSDFIEIGKKIVEKCNGLPLALKTMGSLLYNKSSLSEWKGIMKSEIWDFSENESDILPALRLSYFHLPSHLKKCFAFCALLPKGYWFDKEWLIQLWMAENLLENHLQKKSPKEVGEEYCNDLLSWSFFQQSIHEEIKSFIMHDLLNDLAKYVCEDICIRLGVDEPKGIPKTTRHFSFSDSSFYGFGSSIDTQKLHTFTSRDEEEFIMDDLLNDLAKYVCEGVDEPKGIPKTTRHCSFSDSGFDGFGSSIDTQKLHTFTPTKWIWGWDCKMSIDDLFSRFKLIRVLSLYNCRSLKEVPKSVGNLKHLRSVDLSWTQIEKLPDSISLLYKLQILQLNYCVNLKELPSCLYQLDNLRRLDLEGSGVQNVAAHLGKLKNLQVTMSSFHVEKSKENNFQQLGELDLHGSLTIDHLQNIENPSYALEVDLKNKPHLVELRLVWNFSGSSSVDSEKAEDVIENLRPSKYLKKLSIRNYIGKHFPDWLLHNSLPNLVSLELEGCESCQRLPPLGLLPFLNYLKISGFDEIVSIDADFHGNNSSSFKSLHELNIYDMKQWEKWDCQAVTGAFPCLQNFSIENCPKLKGHLPKFVALKTLRVVDCEQLEALISLRVEELSVCSDLESISDDYVSLRIFPLDFFPTTLRTLELSGFPNLQMISQNHVHNHLHYMKIKECPKLESLPANMHMLLPSLTDLEIKECPRLEWFSEGAFPLNLKDMILKNCFRLVGSLKRALGDSPSLTALSIGKVEAECFPDEGLLPLSLTELMINDCPNLKKLNYKGLLELSSLGLLCLWKCPNLECLPEEGLPKSISYLNIRNCPLLKQRCQKEGGEDWEKISHIQKVSLWE</sequence>
<feature type="domain" description="Disease resistance protein At4g27190-like leucine-rich repeats" evidence="8">
    <location>
        <begin position="890"/>
        <end position="1041"/>
    </location>
</feature>
<dbReference type="PRINTS" id="PR00364">
    <property type="entry name" value="DISEASERSIST"/>
</dbReference>
<dbReference type="Gene3D" id="1.10.8.430">
    <property type="entry name" value="Helical domain of apoptotic protease-activating factors"/>
    <property type="match status" value="1"/>
</dbReference>
<reference evidence="11 12" key="1">
    <citation type="journal article" date="2023" name="Life. Sci Alliance">
        <title>Evolutionary insights into 3D genome organization and epigenetic landscape of Vigna mungo.</title>
        <authorList>
            <person name="Junaid A."/>
            <person name="Singh B."/>
            <person name="Bhatia S."/>
        </authorList>
    </citation>
    <scope>NUCLEOTIDE SEQUENCE [LARGE SCALE GENOMIC DNA]</scope>
    <source>
        <strain evidence="11">Urdbean</strain>
    </source>
</reference>
<dbReference type="InterPro" id="IPR041118">
    <property type="entry name" value="Rx_N"/>
</dbReference>
<evidence type="ECO:0000259" key="8">
    <source>
        <dbReference type="Pfam" id="PF23247"/>
    </source>
</evidence>
<dbReference type="GO" id="GO:0005524">
    <property type="term" value="F:ATP binding"/>
    <property type="evidence" value="ECO:0007669"/>
    <property type="project" value="UniProtKB-KW"/>
</dbReference>
<evidence type="ECO:0000313" key="12">
    <source>
        <dbReference type="Proteomes" id="UP001374535"/>
    </source>
</evidence>
<dbReference type="GO" id="GO:0043531">
    <property type="term" value="F:ADP binding"/>
    <property type="evidence" value="ECO:0007669"/>
    <property type="project" value="InterPro"/>
</dbReference>
<feature type="domain" description="NB-ARC" evidence="6">
    <location>
        <begin position="173"/>
        <end position="343"/>
    </location>
</feature>
<keyword evidence="5" id="KW-0067">ATP-binding</keyword>
<dbReference type="InterPro" id="IPR032675">
    <property type="entry name" value="LRR_dom_sf"/>
</dbReference>
<dbReference type="Pfam" id="PF00931">
    <property type="entry name" value="NB-ARC"/>
    <property type="match status" value="1"/>
</dbReference>
<dbReference type="FunFam" id="3.40.50.300:FF:001091">
    <property type="entry name" value="Probable disease resistance protein At1g61300"/>
    <property type="match status" value="1"/>
</dbReference>
<dbReference type="InterPro" id="IPR027417">
    <property type="entry name" value="P-loop_NTPase"/>
</dbReference>
<evidence type="ECO:0000259" key="9">
    <source>
        <dbReference type="Pfam" id="PF23559"/>
    </source>
</evidence>
<dbReference type="Proteomes" id="UP001374535">
    <property type="component" value="Chromosome 7"/>
</dbReference>
<gene>
    <name evidence="11" type="ORF">V8G54_025051</name>
</gene>
<dbReference type="Pfam" id="PF25019">
    <property type="entry name" value="LRR_R13L1-DRL21"/>
    <property type="match status" value="1"/>
</dbReference>
<evidence type="ECO:0000259" key="10">
    <source>
        <dbReference type="Pfam" id="PF25019"/>
    </source>
</evidence>
<evidence type="ECO:0000256" key="5">
    <source>
        <dbReference type="ARBA" id="ARBA00022840"/>
    </source>
</evidence>
<dbReference type="EMBL" id="CP144694">
    <property type="protein sequence ID" value="WVZ04245.1"/>
    <property type="molecule type" value="Genomic_DNA"/>
</dbReference>
<dbReference type="Gene3D" id="1.20.5.4130">
    <property type="match status" value="1"/>
</dbReference>
<dbReference type="InterPro" id="IPR036388">
    <property type="entry name" value="WH-like_DNA-bd_sf"/>
</dbReference>
<dbReference type="SUPFAM" id="SSF52540">
    <property type="entry name" value="P-loop containing nucleoside triphosphate hydrolases"/>
    <property type="match status" value="1"/>
</dbReference>
<dbReference type="GO" id="GO:0051707">
    <property type="term" value="P:response to other organism"/>
    <property type="evidence" value="ECO:0007669"/>
    <property type="project" value="UniProtKB-ARBA"/>
</dbReference>
<dbReference type="GO" id="GO:0006952">
    <property type="term" value="P:defense response"/>
    <property type="evidence" value="ECO:0007669"/>
    <property type="project" value="UniProtKB-KW"/>
</dbReference>
<evidence type="ECO:0008006" key="13">
    <source>
        <dbReference type="Google" id="ProtNLM"/>
    </source>
</evidence>
<dbReference type="InterPro" id="IPR002182">
    <property type="entry name" value="NB-ARC"/>
</dbReference>
<dbReference type="InterPro" id="IPR057135">
    <property type="entry name" value="At4g27190-like_LRR"/>
</dbReference>
<name>A0AAQ3N6C8_VIGMU</name>
<evidence type="ECO:0000256" key="2">
    <source>
        <dbReference type="ARBA" id="ARBA00022737"/>
    </source>
</evidence>
<protein>
    <recommendedName>
        <fullName evidence="13">Disease resistance RPP13-like protein 1</fullName>
    </recommendedName>
</protein>
<evidence type="ECO:0000256" key="1">
    <source>
        <dbReference type="ARBA" id="ARBA00022614"/>
    </source>
</evidence>
<dbReference type="InterPro" id="IPR056789">
    <property type="entry name" value="LRR_R13L1-DRL21"/>
</dbReference>
<feature type="domain" description="Disease resistance N-terminal" evidence="7">
    <location>
        <begin position="11"/>
        <end position="97"/>
    </location>
</feature>
<dbReference type="Gene3D" id="3.40.50.300">
    <property type="entry name" value="P-loop containing nucleotide triphosphate hydrolases"/>
    <property type="match status" value="1"/>
</dbReference>
<dbReference type="PANTHER" id="PTHR36766">
    <property type="entry name" value="PLANT BROAD-SPECTRUM MILDEW RESISTANCE PROTEIN RPW8"/>
    <property type="match status" value="1"/>
</dbReference>